<dbReference type="InterPro" id="IPR011990">
    <property type="entry name" value="TPR-like_helical_dom_sf"/>
</dbReference>
<evidence type="ECO:0000313" key="6">
    <source>
        <dbReference type="Proteomes" id="UP000036270"/>
    </source>
</evidence>
<proteinExistence type="predicted"/>
<keyword evidence="6" id="KW-1185">Reference proteome</keyword>
<dbReference type="Gene3D" id="1.25.40.10">
    <property type="entry name" value="Tetratricopeptide repeat domain"/>
    <property type="match status" value="1"/>
</dbReference>
<sequence>MPLRDRLNQAHYQQAVRSARFFEKDEQQAWLAEVADRHAFEQAQQAASALRQNASKRPLAKRAVWALVGVLLLCSGYYWQTGRLQIVQAGQQAFSDFQQQTQNEDSQQRNDHYIVSLQNQLRQDVNNGELWLELGQAYSLNNEFESALICFDYAQRLLGAKPAILGAMASADYYQHKQTLTQQGKKWIEQALLRDPKESTSLLLLASNAFLHNQFREAIGYWEQVLESENPAIDRQAIIKSIKMAQQRIATSK</sequence>
<evidence type="ECO:0000256" key="3">
    <source>
        <dbReference type="SAM" id="Phobius"/>
    </source>
</evidence>
<dbReference type="InterPro" id="IPR051263">
    <property type="entry name" value="C-type_cytochrome_biogenesis"/>
</dbReference>
<keyword evidence="3" id="KW-0812">Transmembrane</keyword>
<feature type="transmembrane region" description="Helical" evidence="3">
    <location>
        <begin position="59"/>
        <end position="79"/>
    </location>
</feature>
<dbReference type="PATRIC" id="fig|67855.3.peg.2510"/>
<evidence type="ECO:0000256" key="1">
    <source>
        <dbReference type="ARBA" id="ARBA00022737"/>
    </source>
</evidence>
<keyword evidence="3" id="KW-0472">Membrane</keyword>
<dbReference type="RefSeq" id="WP_047976128.1">
    <property type="nucleotide sequence ID" value="NZ_JWIZ01000009.1"/>
</dbReference>
<reference evidence="5 6" key="1">
    <citation type="submission" date="2014-12" db="EMBL/GenBank/DDBJ databases">
        <title>Reclassification of Actinobacillus muris as Muribacter muris.</title>
        <authorList>
            <person name="Christensen H."/>
            <person name="Nicklas W."/>
            <person name="Bisgaard M."/>
        </authorList>
    </citation>
    <scope>NUCLEOTIDE SEQUENCE [LARGE SCALE GENOMIC DNA]</scope>
    <source>
        <strain evidence="5 6">Ackerman80-443D</strain>
    </source>
</reference>
<feature type="domain" description="Cytochrome c-type biogenesis protein H TPR" evidence="4">
    <location>
        <begin position="88"/>
        <end position="227"/>
    </location>
</feature>
<evidence type="ECO:0000256" key="2">
    <source>
        <dbReference type="ARBA" id="ARBA00022803"/>
    </source>
</evidence>
<dbReference type="Pfam" id="PF23914">
    <property type="entry name" value="TPR_CcmH_CycH"/>
    <property type="match status" value="1"/>
</dbReference>
<dbReference type="STRING" id="67855.RO21_02000"/>
<dbReference type="Proteomes" id="UP000036270">
    <property type="component" value="Unassembled WGS sequence"/>
</dbReference>
<comment type="caution">
    <text evidence="5">The sequence shown here is derived from an EMBL/GenBank/DDBJ whole genome shotgun (WGS) entry which is preliminary data.</text>
</comment>
<keyword evidence="3" id="KW-1133">Transmembrane helix</keyword>
<dbReference type="InterPro" id="IPR056413">
    <property type="entry name" value="TPR_CcmH_CycH"/>
</dbReference>
<accession>A0A0J5P7C2</accession>
<evidence type="ECO:0000259" key="4">
    <source>
        <dbReference type="Pfam" id="PF23914"/>
    </source>
</evidence>
<dbReference type="GO" id="GO:0005886">
    <property type="term" value="C:plasma membrane"/>
    <property type="evidence" value="ECO:0007669"/>
    <property type="project" value="TreeGrafter"/>
</dbReference>
<dbReference type="PANTHER" id="PTHR47870">
    <property type="entry name" value="CYTOCHROME C-TYPE BIOGENESIS PROTEIN CCMH"/>
    <property type="match status" value="1"/>
</dbReference>
<keyword evidence="2" id="KW-0802">TPR repeat</keyword>
<dbReference type="EMBL" id="JWIZ01000009">
    <property type="protein sequence ID" value="KMK52258.1"/>
    <property type="molecule type" value="Genomic_DNA"/>
</dbReference>
<protein>
    <submittedName>
        <fullName evidence="5">Cytochrome C biogenesis protein</fullName>
    </submittedName>
</protein>
<name>A0A0J5P7C2_9PAST</name>
<keyword evidence="1" id="KW-0677">Repeat</keyword>
<organism evidence="5 6">
    <name type="scientific">Muribacter muris</name>
    <dbReference type="NCBI Taxonomy" id="67855"/>
    <lineage>
        <taxon>Bacteria</taxon>
        <taxon>Pseudomonadati</taxon>
        <taxon>Pseudomonadota</taxon>
        <taxon>Gammaproteobacteria</taxon>
        <taxon>Pasteurellales</taxon>
        <taxon>Pasteurellaceae</taxon>
        <taxon>Muribacter</taxon>
    </lineage>
</organism>
<dbReference type="AlphaFoldDB" id="A0A0J5P7C2"/>
<dbReference type="PANTHER" id="PTHR47870:SF2">
    <property type="entry name" value="FORMATE-DEPENDENT NITRITE REDUCTASE COMPLEX SUBUNIT NRFF"/>
    <property type="match status" value="1"/>
</dbReference>
<gene>
    <name evidence="5" type="ORF">RO21_02000</name>
</gene>
<evidence type="ECO:0000313" key="5">
    <source>
        <dbReference type="EMBL" id="KMK52258.1"/>
    </source>
</evidence>
<dbReference type="SUPFAM" id="SSF48452">
    <property type="entry name" value="TPR-like"/>
    <property type="match status" value="1"/>
</dbReference>